<accession>A0ABU7DZV0</accession>
<dbReference type="PROSITE" id="PS51120">
    <property type="entry name" value="LDLRB"/>
    <property type="match status" value="3"/>
</dbReference>
<feature type="repeat" description="LDL-receptor class B" evidence="1">
    <location>
        <begin position="14"/>
        <end position="57"/>
    </location>
</feature>
<protein>
    <submittedName>
        <fullName evidence="2">Uncharacterized protein</fullName>
    </submittedName>
</protein>
<dbReference type="PANTHER" id="PTHR46513">
    <property type="entry name" value="VITELLOGENIN RECEPTOR-LIKE PROTEIN-RELATED-RELATED"/>
    <property type="match status" value="1"/>
</dbReference>
<keyword evidence="3" id="KW-1185">Reference proteome</keyword>
<dbReference type="Proteomes" id="UP001352852">
    <property type="component" value="Unassembled WGS sequence"/>
</dbReference>
<dbReference type="SUPFAM" id="SSF63825">
    <property type="entry name" value="YWTD domain"/>
    <property type="match status" value="1"/>
</dbReference>
<evidence type="ECO:0000313" key="3">
    <source>
        <dbReference type="Proteomes" id="UP001352852"/>
    </source>
</evidence>
<sequence length="235" mass="26139">GSIVVGIAYDCKENKVYWTDLSARTINRASMASGAEPEMLINTNLVSPEGLAVDAKRRLMFWVDSNADVIESADLDGSRRQTLFDSDLVNPRAIIVVSSTGSLYWTDWNREAPKIETSTVEGQDRRVVVSDGIGLPNALTYDFSSGQICWADAGTKRLECISPNGSSRRVINSGLNYPFSMVYYSNHFYYSDWRRDGVIAVSKDSSKFTDEYLPEQRSHLYGITIATTHCLPGSH</sequence>
<feature type="non-terminal residue" evidence="2">
    <location>
        <position position="1"/>
    </location>
</feature>
<gene>
    <name evidence="2" type="ORF">CHARACLAT_008972</name>
</gene>
<reference evidence="2 3" key="1">
    <citation type="submission" date="2021-06" db="EMBL/GenBank/DDBJ databases">
        <authorList>
            <person name="Palmer J.M."/>
        </authorList>
    </citation>
    <scope>NUCLEOTIDE SEQUENCE [LARGE SCALE GENOMIC DNA]</scope>
    <source>
        <strain evidence="2 3">CL_MEX2019</strain>
        <tissue evidence="2">Muscle</tissue>
    </source>
</reference>
<feature type="repeat" description="LDL-receptor class B" evidence="1">
    <location>
        <begin position="58"/>
        <end position="100"/>
    </location>
</feature>
<evidence type="ECO:0000313" key="2">
    <source>
        <dbReference type="EMBL" id="MED6280265.1"/>
    </source>
</evidence>
<dbReference type="InterPro" id="IPR011042">
    <property type="entry name" value="6-blade_b-propeller_TolB-like"/>
</dbReference>
<evidence type="ECO:0000256" key="1">
    <source>
        <dbReference type="PROSITE-ProRule" id="PRU00461"/>
    </source>
</evidence>
<dbReference type="InterPro" id="IPR050778">
    <property type="entry name" value="Cueball_EGF_LRP_Nidogen"/>
</dbReference>
<dbReference type="EMBL" id="JAHUTJ010041522">
    <property type="protein sequence ID" value="MED6280265.1"/>
    <property type="molecule type" value="Genomic_DNA"/>
</dbReference>
<dbReference type="Pfam" id="PF00058">
    <property type="entry name" value="Ldl_recept_b"/>
    <property type="match status" value="3"/>
</dbReference>
<dbReference type="SMART" id="SM00135">
    <property type="entry name" value="LY"/>
    <property type="match status" value="5"/>
</dbReference>
<proteinExistence type="predicted"/>
<comment type="caution">
    <text evidence="2">The sequence shown here is derived from an EMBL/GenBank/DDBJ whole genome shotgun (WGS) entry which is preliminary data.</text>
</comment>
<dbReference type="InterPro" id="IPR000033">
    <property type="entry name" value="LDLR_classB_rpt"/>
</dbReference>
<dbReference type="PANTHER" id="PTHR46513:SF15">
    <property type="entry name" value="NIDOGEN 2"/>
    <property type="match status" value="1"/>
</dbReference>
<dbReference type="Gene3D" id="2.120.10.30">
    <property type="entry name" value="TolB, C-terminal domain"/>
    <property type="match status" value="1"/>
</dbReference>
<organism evidence="2 3">
    <name type="scientific">Characodon lateralis</name>
    <dbReference type="NCBI Taxonomy" id="208331"/>
    <lineage>
        <taxon>Eukaryota</taxon>
        <taxon>Metazoa</taxon>
        <taxon>Chordata</taxon>
        <taxon>Craniata</taxon>
        <taxon>Vertebrata</taxon>
        <taxon>Euteleostomi</taxon>
        <taxon>Actinopterygii</taxon>
        <taxon>Neopterygii</taxon>
        <taxon>Teleostei</taxon>
        <taxon>Neoteleostei</taxon>
        <taxon>Acanthomorphata</taxon>
        <taxon>Ovalentaria</taxon>
        <taxon>Atherinomorphae</taxon>
        <taxon>Cyprinodontiformes</taxon>
        <taxon>Goodeidae</taxon>
        <taxon>Characodon</taxon>
    </lineage>
</organism>
<name>A0ABU7DZV0_9TELE</name>
<feature type="repeat" description="LDL-receptor class B" evidence="1">
    <location>
        <begin position="101"/>
        <end position="145"/>
    </location>
</feature>